<name>A0A934QE74_9PROT</name>
<dbReference type="Proteomes" id="UP000778970">
    <property type="component" value="Unassembled WGS sequence"/>
</dbReference>
<sequence>MTAGATRLTPLTPIGALLRPLPPAPLQALLQRLADRLSRSHPDVLDRLSDVGTARLLLVATDLPWSALITFTADGAEVTLSRTDAESAPEAEATVTGPVERLVACAQGGGDGDAMFFAREIQVTGNSDVLVALRNALDGAELDVGQEFAALAGPLQRPATDAIGGAAWLYRRMADGLDSLKAEIRAPLQNRLDTQAQEIAQLRAEVQRLRRRQPRSSRASSTVSAQGDVEVPT</sequence>
<accession>A0A934QE74</accession>
<evidence type="ECO:0000313" key="3">
    <source>
        <dbReference type="EMBL" id="MBK1695704.1"/>
    </source>
</evidence>
<dbReference type="InterPro" id="IPR003033">
    <property type="entry name" value="SCP2_sterol-bd_dom"/>
</dbReference>
<dbReference type="Pfam" id="PF02036">
    <property type="entry name" value="SCP2"/>
    <property type="match status" value="1"/>
</dbReference>
<keyword evidence="4" id="KW-1185">Reference proteome</keyword>
<gene>
    <name evidence="3" type="ORF">CKO21_00390</name>
</gene>
<feature type="domain" description="SCP2" evidence="2">
    <location>
        <begin position="36"/>
        <end position="138"/>
    </location>
</feature>
<proteinExistence type="predicted"/>
<evidence type="ECO:0000256" key="1">
    <source>
        <dbReference type="SAM" id="MobiDB-lite"/>
    </source>
</evidence>
<dbReference type="EMBL" id="NRRE01000006">
    <property type="protein sequence ID" value="MBK1695704.1"/>
    <property type="molecule type" value="Genomic_DNA"/>
</dbReference>
<evidence type="ECO:0000313" key="4">
    <source>
        <dbReference type="Proteomes" id="UP000778970"/>
    </source>
</evidence>
<protein>
    <recommendedName>
        <fullName evidence="2">SCP2 domain-containing protein</fullName>
    </recommendedName>
</protein>
<feature type="region of interest" description="Disordered" evidence="1">
    <location>
        <begin position="208"/>
        <end position="233"/>
    </location>
</feature>
<dbReference type="InterPro" id="IPR036527">
    <property type="entry name" value="SCP2_sterol-bd_dom_sf"/>
</dbReference>
<reference evidence="3" key="2">
    <citation type="journal article" date="2020" name="Microorganisms">
        <title>Osmotic Adaptation and Compatible Solute Biosynthesis of Phototrophic Bacteria as Revealed from Genome Analyses.</title>
        <authorList>
            <person name="Imhoff J.F."/>
            <person name="Rahn T."/>
            <person name="Kunzel S."/>
            <person name="Keller A."/>
            <person name="Neulinger S.C."/>
        </authorList>
    </citation>
    <scope>NUCLEOTIDE SEQUENCE</scope>
    <source>
        <strain evidence="3">DSM 9154</strain>
    </source>
</reference>
<evidence type="ECO:0000259" key="2">
    <source>
        <dbReference type="Pfam" id="PF02036"/>
    </source>
</evidence>
<comment type="caution">
    <text evidence="3">The sequence shown here is derived from an EMBL/GenBank/DDBJ whole genome shotgun (WGS) entry which is preliminary data.</text>
</comment>
<dbReference type="SUPFAM" id="SSF55718">
    <property type="entry name" value="SCP-like"/>
    <property type="match status" value="1"/>
</dbReference>
<dbReference type="AlphaFoldDB" id="A0A934QE74"/>
<organism evidence="3 4">
    <name type="scientific">Rhodovibrio salinarum</name>
    <dbReference type="NCBI Taxonomy" id="1087"/>
    <lineage>
        <taxon>Bacteria</taxon>
        <taxon>Pseudomonadati</taxon>
        <taxon>Pseudomonadota</taxon>
        <taxon>Alphaproteobacteria</taxon>
        <taxon>Rhodospirillales</taxon>
        <taxon>Rhodovibrionaceae</taxon>
        <taxon>Rhodovibrio</taxon>
    </lineage>
</organism>
<reference evidence="3" key="1">
    <citation type="submission" date="2017-08" db="EMBL/GenBank/DDBJ databases">
        <authorList>
            <person name="Imhoff J.F."/>
            <person name="Rahn T."/>
            <person name="Kuenzel S."/>
            <person name="Neulinger S.C."/>
        </authorList>
    </citation>
    <scope>NUCLEOTIDE SEQUENCE</scope>
    <source>
        <strain evidence="3">DSM 9154</strain>
    </source>
</reference>
<dbReference type="RefSeq" id="WP_051432001.1">
    <property type="nucleotide sequence ID" value="NZ_NRRE01000006.1"/>
</dbReference>